<dbReference type="PRINTS" id="PR00313">
    <property type="entry name" value="CABNDNGRPT"/>
</dbReference>
<comment type="subcellular location">
    <subcellularLocation>
        <location evidence="1">Secreted</location>
    </subcellularLocation>
</comment>
<dbReference type="RefSeq" id="WP_153216562.1">
    <property type="nucleotide sequence ID" value="NZ_WIBF01000009.1"/>
</dbReference>
<dbReference type="Pfam" id="PF00353">
    <property type="entry name" value="HemolysinCabind"/>
    <property type="match status" value="9"/>
</dbReference>
<dbReference type="AlphaFoldDB" id="A0A843YJH3"/>
<evidence type="ECO:0000256" key="1">
    <source>
        <dbReference type="ARBA" id="ARBA00004613"/>
    </source>
</evidence>
<dbReference type="InterPro" id="IPR001343">
    <property type="entry name" value="Hemolysn_Ca-bd"/>
</dbReference>
<name>A0A843YJH3_9RHOB</name>
<accession>A0A843YJH3</accession>
<feature type="compositionally biased region" description="Basic and acidic residues" evidence="3">
    <location>
        <begin position="617"/>
        <end position="631"/>
    </location>
</feature>
<dbReference type="PROSITE" id="PS00330">
    <property type="entry name" value="HEMOLYSIN_CALCIUM"/>
    <property type="match status" value="9"/>
</dbReference>
<sequence length="963" mass="97502">MDLRFLDGFSSAQGVADLVLVADPGPGATAPLLVAVERVGGGLRVFGVDDLTERDYRPHQGAHLGTGSAVVLGAEGGRILLANSLHNRLDSHLVDETGEIGARNSWTLPGLASGGQVGVLASTTSQGQDLVYALADGSLRGWRIDETGGATAVSRGGAATSYALDQVTDLHVADILGAQVLLAADPELGGLRSFRIAAGTGGLTPSDQLGTADGLGVATPTALTTLTTYGDTWAVLGAAGTSSLSLLQVGRGGDLTLVDHLIDSRGSRFGHVSAVESFVVDGHAFVLAAGGDGGMELFRLLPTGQLVQAAQAVHATGQGLDNVTALETYVTADEVVIFVASEGGLNEDGEGIAQYGLSRAELGQVVTATGGSVAGTGGDDVLLGNGTATHIQGRAGDDMLVMGAAGDRLTGGAGADIFVAQSGIVAQGGNRITITDFDPRVDQLDLSLLDGLRGLAQLHVSERSNGIDLAWNGLEIRVLSQDGRRLSLADLWPTGWHHAHHLPIGETLPASTLGGGAGADSLLGDDADESIAGGAGNDTLDGQSGADVLDGGTGRDLLLGGHGADTLLGGENNDRLQGGSGSDRLEGGAGADQLFGGIDQDALFGGLGDDQLDGGAGDDRLDGGNGHDHLRGGAGFDSLNGGDGNDHLESGEGGGQLLGEAGQDLLQGGSAADQLDGGSGADTLRGGGDHDRLVGGAGQDSLFGDAGADSLWGDGDDDFLWGGTGNDSLLGGAGLDRLWGEAGQDTLRGGSGADTLRGGSGSDRIWGDGGNDRIWGGAGHDTIQGKAGADSIQGNGGHDLVLSHRGRDSIHGGAGRDTLKAHGGRDDVWGGPGHDRLEGGGHGDHLRGGNGRDQLFGQAGHDFLEGQQGNDTLRGNNGNDRLRGGLGADVFIFDNGNGRDRVLDFVQGQDLLHLRFLGRKGAQRFEDLEMRHQGNDLIVDIGTGQIILDGLAGLSLEEDDFLF</sequence>
<keyword evidence="2" id="KW-0964">Secreted</keyword>
<dbReference type="EMBL" id="WIBF01000009">
    <property type="protein sequence ID" value="MQQ09584.1"/>
    <property type="molecule type" value="Genomic_DNA"/>
</dbReference>
<evidence type="ECO:0000313" key="4">
    <source>
        <dbReference type="EMBL" id="MQQ09584.1"/>
    </source>
</evidence>
<dbReference type="InterPro" id="IPR050557">
    <property type="entry name" value="RTX_toxin/Mannuronan_C5-epim"/>
</dbReference>
<dbReference type="PANTHER" id="PTHR38340">
    <property type="entry name" value="S-LAYER PROTEIN"/>
    <property type="match status" value="1"/>
</dbReference>
<feature type="region of interest" description="Disordered" evidence="3">
    <location>
        <begin position="524"/>
        <end position="547"/>
    </location>
</feature>
<evidence type="ECO:0000256" key="3">
    <source>
        <dbReference type="SAM" id="MobiDB-lite"/>
    </source>
</evidence>
<dbReference type="InterPro" id="IPR018511">
    <property type="entry name" value="Hemolysin-typ_Ca-bd_CS"/>
</dbReference>
<protein>
    <submittedName>
        <fullName evidence="4">Calcium-binding protein</fullName>
    </submittedName>
</protein>
<proteinExistence type="predicted"/>
<feature type="region of interest" description="Disordered" evidence="3">
    <location>
        <begin position="811"/>
        <end position="852"/>
    </location>
</feature>
<dbReference type="InterPro" id="IPR011049">
    <property type="entry name" value="Serralysin-like_metalloprot_C"/>
</dbReference>
<evidence type="ECO:0000313" key="5">
    <source>
        <dbReference type="Proteomes" id="UP000444174"/>
    </source>
</evidence>
<dbReference type="PANTHER" id="PTHR38340:SF1">
    <property type="entry name" value="S-LAYER PROTEIN"/>
    <property type="match status" value="1"/>
</dbReference>
<organism evidence="4 5">
    <name type="scientific">Tritonibacter litoralis</name>
    <dbReference type="NCBI Taxonomy" id="2662264"/>
    <lineage>
        <taxon>Bacteria</taxon>
        <taxon>Pseudomonadati</taxon>
        <taxon>Pseudomonadota</taxon>
        <taxon>Alphaproteobacteria</taxon>
        <taxon>Rhodobacterales</taxon>
        <taxon>Paracoccaceae</taxon>
        <taxon>Tritonibacter</taxon>
    </lineage>
</organism>
<feature type="region of interest" description="Disordered" evidence="3">
    <location>
        <begin position="746"/>
        <end position="772"/>
    </location>
</feature>
<comment type="caution">
    <text evidence="4">The sequence shown here is derived from an EMBL/GenBank/DDBJ whole genome shotgun (WGS) entry which is preliminary data.</text>
</comment>
<keyword evidence="5" id="KW-1185">Reference proteome</keyword>
<gene>
    <name evidence="4" type="ORF">GFB49_14035</name>
</gene>
<feature type="region of interest" description="Disordered" evidence="3">
    <location>
        <begin position="609"/>
        <end position="699"/>
    </location>
</feature>
<feature type="compositionally biased region" description="Low complexity" evidence="3">
    <location>
        <begin position="658"/>
        <end position="669"/>
    </location>
</feature>
<reference evidence="4 5" key="1">
    <citation type="submission" date="2019-10" db="EMBL/GenBank/DDBJ databases">
        <title>Epibacterium sp. nov., isolated from seawater.</title>
        <authorList>
            <person name="Zhang X."/>
            <person name="Li N."/>
        </authorList>
    </citation>
    <scope>NUCLEOTIDE SEQUENCE [LARGE SCALE GENOMIC DNA]</scope>
    <source>
        <strain evidence="4 5">SM1979</strain>
    </source>
</reference>
<dbReference type="Proteomes" id="UP000444174">
    <property type="component" value="Unassembled WGS sequence"/>
</dbReference>
<feature type="region of interest" description="Disordered" evidence="3">
    <location>
        <begin position="568"/>
        <end position="592"/>
    </location>
</feature>
<dbReference type="Gene3D" id="2.150.10.10">
    <property type="entry name" value="Serralysin-like metalloprotease, C-terminal"/>
    <property type="match status" value="9"/>
</dbReference>
<feature type="compositionally biased region" description="Basic and acidic residues" evidence="3">
    <location>
        <begin position="817"/>
        <end position="847"/>
    </location>
</feature>
<dbReference type="GO" id="GO:0005509">
    <property type="term" value="F:calcium ion binding"/>
    <property type="evidence" value="ECO:0007669"/>
    <property type="project" value="InterPro"/>
</dbReference>
<dbReference type="SUPFAM" id="SSF51120">
    <property type="entry name" value="beta-Roll"/>
    <property type="match status" value="4"/>
</dbReference>
<evidence type="ECO:0000256" key="2">
    <source>
        <dbReference type="ARBA" id="ARBA00022525"/>
    </source>
</evidence>
<dbReference type="GO" id="GO:0005576">
    <property type="term" value="C:extracellular region"/>
    <property type="evidence" value="ECO:0007669"/>
    <property type="project" value="UniProtKB-SubCell"/>
</dbReference>